<accession>A0A101TD77</accession>
<dbReference type="Gene3D" id="2.70.98.10">
    <property type="match status" value="2"/>
</dbReference>
<dbReference type="STRING" id="285568.AQJ66_00755"/>
<dbReference type="GO" id="GO:0016853">
    <property type="term" value="F:isomerase activity"/>
    <property type="evidence" value="ECO:0007669"/>
    <property type="project" value="InterPro"/>
</dbReference>
<gene>
    <name evidence="1" type="ORF">AQJ66_00755</name>
</gene>
<dbReference type="SUPFAM" id="SSF74650">
    <property type="entry name" value="Galactose mutarotase-like"/>
    <property type="match status" value="2"/>
</dbReference>
<sequence length="196" mass="21124">MAAPSGNQHQIRHGEQLVEITEVGAGLRSYTVGGRRILDGYGPQERCTGARGHSMIPWPNRIRGGRYTWAGTAFQLDLSEPEKLGAIHGLTRWVPWRYLEGTAEAPATPTAGRGSGSLRTGGAAVTLWVDDAYPYVEIFTGDTLPEADRRRTGLGVEPMTCAPDAFNSGEGLITLEPGQTHEARWGIDPGVKEGEV</sequence>
<dbReference type="Pfam" id="PF01263">
    <property type="entry name" value="Aldose_epim"/>
    <property type="match status" value="1"/>
</dbReference>
<name>A0A101TD77_9ACTN</name>
<organism evidence="1 2">
    <name type="scientific">Streptomyces bungoensis</name>
    <dbReference type="NCBI Taxonomy" id="285568"/>
    <lineage>
        <taxon>Bacteria</taxon>
        <taxon>Bacillati</taxon>
        <taxon>Actinomycetota</taxon>
        <taxon>Actinomycetes</taxon>
        <taxon>Kitasatosporales</taxon>
        <taxon>Streptomycetaceae</taxon>
        <taxon>Streptomyces</taxon>
    </lineage>
</organism>
<dbReference type="Proteomes" id="UP000053024">
    <property type="component" value="Unassembled WGS sequence"/>
</dbReference>
<dbReference type="InterPro" id="IPR014718">
    <property type="entry name" value="GH-type_carb-bd"/>
</dbReference>
<proteinExistence type="predicted"/>
<dbReference type="OrthoDB" id="4739604at2"/>
<dbReference type="GO" id="GO:0030246">
    <property type="term" value="F:carbohydrate binding"/>
    <property type="evidence" value="ECO:0007669"/>
    <property type="project" value="InterPro"/>
</dbReference>
<dbReference type="GO" id="GO:0005975">
    <property type="term" value="P:carbohydrate metabolic process"/>
    <property type="evidence" value="ECO:0007669"/>
    <property type="project" value="InterPro"/>
</dbReference>
<reference evidence="1 2" key="1">
    <citation type="submission" date="2015-10" db="EMBL/GenBank/DDBJ databases">
        <title>Draft genome sequence of Streptomyces bungoensis DSM 41781, type strain for the species Streptomyces bungoensis.</title>
        <authorList>
            <person name="Ruckert C."/>
            <person name="Winkler A."/>
            <person name="Kalinowski J."/>
            <person name="Kampfer P."/>
            <person name="Glaeser S."/>
        </authorList>
    </citation>
    <scope>NUCLEOTIDE SEQUENCE [LARGE SCALE GENOMIC DNA]</scope>
    <source>
        <strain evidence="1 2">DSM 41781</strain>
    </source>
</reference>
<evidence type="ECO:0000313" key="2">
    <source>
        <dbReference type="Proteomes" id="UP000053024"/>
    </source>
</evidence>
<dbReference type="AlphaFoldDB" id="A0A101TD77"/>
<protein>
    <recommendedName>
        <fullName evidence="3">Aldose epimerase</fullName>
    </recommendedName>
</protein>
<keyword evidence="2" id="KW-1185">Reference proteome</keyword>
<dbReference type="InterPro" id="IPR008183">
    <property type="entry name" value="Aldose_1/G6P_1-epimerase"/>
</dbReference>
<dbReference type="InterPro" id="IPR011013">
    <property type="entry name" value="Gal_mutarotase_sf_dom"/>
</dbReference>
<evidence type="ECO:0008006" key="3">
    <source>
        <dbReference type="Google" id="ProtNLM"/>
    </source>
</evidence>
<dbReference type="EMBL" id="LMWX01000002">
    <property type="protein sequence ID" value="KUN90159.1"/>
    <property type="molecule type" value="Genomic_DNA"/>
</dbReference>
<evidence type="ECO:0000313" key="1">
    <source>
        <dbReference type="EMBL" id="KUN90159.1"/>
    </source>
</evidence>
<comment type="caution">
    <text evidence="1">The sequence shown here is derived from an EMBL/GenBank/DDBJ whole genome shotgun (WGS) entry which is preliminary data.</text>
</comment>